<evidence type="ECO:0008006" key="3">
    <source>
        <dbReference type="Google" id="ProtNLM"/>
    </source>
</evidence>
<dbReference type="Gene3D" id="2.60.40.4220">
    <property type="match status" value="1"/>
</dbReference>
<dbReference type="SUPFAM" id="SSF49899">
    <property type="entry name" value="Concanavalin A-like lectins/glucanases"/>
    <property type="match status" value="1"/>
</dbReference>
<sequence>MKLCLQRYARITSSEGLQLTKRGLHQQYWDCNIQTHTNTKFLLMSLTHSETNGTLPKFHHIGIDLNSIISTKTLPFELDNGGFGVVVIKYSTKLLNVILVFPTFGNIYTLPDTGS</sequence>
<dbReference type="InterPro" id="IPR013320">
    <property type="entry name" value="ConA-like_dom_sf"/>
</dbReference>
<keyword evidence="2" id="KW-1185">Reference proteome</keyword>
<proteinExistence type="predicted"/>
<protein>
    <recommendedName>
        <fullName evidence="3">Legume lectin domain-containing protein</fullName>
    </recommendedName>
</protein>
<dbReference type="EMBL" id="JAYMYS010000005">
    <property type="protein sequence ID" value="KAK7393179.1"/>
    <property type="molecule type" value="Genomic_DNA"/>
</dbReference>
<gene>
    <name evidence="1" type="ORF">VNO78_21686</name>
</gene>
<accession>A0AAN9SD59</accession>
<organism evidence="1 2">
    <name type="scientific">Psophocarpus tetragonolobus</name>
    <name type="common">Winged bean</name>
    <name type="synonym">Dolichos tetragonolobus</name>
    <dbReference type="NCBI Taxonomy" id="3891"/>
    <lineage>
        <taxon>Eukaryota</taxon>
        <taxon>Viridiplantae</taxon>
        <taxon>Streptophyta</taxon>
        <taxon>Embryophyta</taxon>
        <taxon>Tracheophyta</taxon>
        <taxon>Spermatophyta</taxon>
        <taxon>Magnoliopsida</taxon>
        <taxon>eudicotyledons</taxon>
        <taxon>Gunneridae</taxon>
        <taxon>Pentapetalae</taxon>
        <taxon>rosids</taxon>
        <taxon>fabids</taxon>
        <taxon>Fabales</taxon>
        <taxon>Fabaceae</taxon>
        <taxon>Papilionoideae</taxon>
        <taxon>50 kb inversion clade</taxon>
        <taxon>NPAAA clade</taxon>
        <taxon>indigoferoid/millettioid clade</taxon>
        <taxon>Phaseoleae</taxon>
        <taxon>Psophocarpus</taxon>
    </lineage>
</organism>
<dbReference type="AlphaFoldDB" id="A0AAN9SD59"/>
<evidence type="ECO:0000313" key="1">
    <source>
        <dbReference type="EMBL" id="KAK7393179.1"/>
    </source>
</evidence>
<reference evidence="1 2" key="1">
    <citation type="submission" date="2024-01" db="EMBL/GenBank/DDBJ databases">
        <title>The genomes of 5 underutilized Papilionoideae crops provide insights into root nodulation and disease resistanc.</title>
        <authorList>
            <person name="Jiang F."/>
        </authorList>
    </citation>
    <scope>NUCLEOTIDE SEQUENCE [LARGE SCALE GENOMIC DNA]</scope>
    <source>
        <strain evidence="1">DUOXIRENSHENG_FW03</strain>
        <tissue evidence="1">Leaves</tissue>
    </source>
</reference>
<dbReference type="Proteomes" id="UP001386955">
    <property type="component" value="Unassembled WGS sequence"/>
</dbReference>
<comment type="caution">
    <text evidence="1">The sequence shown here is derived from an EMBL/GenBank/DDBJ whole genome shotgun (WGS) entry which is preliminary data.</text>
</comment>
<evidence type="ECO:0000313" key="2">
    <source>
        <dbReference type="Proteomes" id="UP001386955"/>
    </source>
</evidence>
<name>A0AAN9SD59_PSOTE</name>
<dbReference type="InterPro" id="IPR053761">
    <property type="entry name" value="Leguminous_Lectin_Domain_sf"/>
</dbReference>